<organism evidence="1">
    <name type="scientific">Pseudomonas aeruginosa</name>
    <dbReference type="NCBI Taxonomy" id="287"/>
    <lineage>
        <taxon>Bacteria</taxon>
        <taxon>Pseudomonadati</taxon>
        <taxon>Pseudomonadota</taxon>
        <taxon>Gammaproteobacteria</taxon>
        <taxon>Pseudomonadales</taxon>
        <taxon>Pseudomonadaceae</taxon>
        <taxon>Pseudomonas</taxon>
    </lineage>
</organism>
<dbReference type="AlphaFoldDB" id="A0A6C0L3W2"/>
<reference evidence="1" key="1">
    <citation type="submission" date="2019-10" db="EMBL/GenBank/DDBJ databases">
        <title>Extensively Drug-Resistant Pseudomonas aeruginosa ST664 clone carrying KPC-2-encoding megaplasmid in a burn clinic.</title>
        <authorList>
            <person name="Li Z."/>
            <person name="Cai Z."/>
            <person name="Cai Z."/>
            <person name="Zhang Y."/>
            <person name="Fu T."/>
            <person name="Jin Y."/>
            <person name="Cheng Z."/>
            <person name="Jin S."/>
            <person name="Wu W."/>
            <person name="Yang L."/>
            <person name="Bai F."/>
        </authorList>
    </citation>
    <scope>NUCLEOTIDE SEQUENCE</scope>
    <source>
        <strain evidence="1">NK546</strain>
        <plasmid evidence="1">pNK546b</plasmid>
    </source>
</reference>
<dbReference type="EMBL" id="MN583270">
    <property type="protein sequence ID" value="QHU24492.1"/>
    <property type="molecule type" value="Genomic_DNA"/>
</dbReference>
<dbReference type="RefSeq" id="WP_181726053.1">
    <property type="nucleotide sequence ID" value="NZ_MN583270.1"/>
</dbReference>
<evidence type="ECO:0000313" key="1">
    <source>
        <dbReference type="EMBL" id="QHU24492.1"/>
    </source>
</evidence>
<accession>A0A6C0L3W2</accession>
<geneLocation type="plasmid" evidence="1">
    <name>pNK546b</name>
</geneLocation>
<keyword evidence="1" id="KW-0614">Plasmid</keyword>
<proteinExistence type="predicted"/>
<protein>
    <submittedName>
        <fullName evidence="1">Uncharacterized protein</fullName>
    </submittedName>
</protein>
<sequence length="101" mass="11323">MLLKLPAYRSNWFSKETFADHQPAASGLWQYQGTNFAPARRRNCLLMLAQVIFAAVPVGQRWPAYTLMLGAVLVAFAKVIEWHTSSSASRVARDALTKAKR</sequence>
<name>A0A6C0L3W2_PSEAI</name>